<dbReference type="OrthoDB" id="10265867at2759"/>
<comment type="caution">
    <text evidence="1">The sequence shown here is derived from an EMBL/GenBank/DDBJ whole genome shotgun (WGS) entry which is preliminary data.</text>
</comment>
<reference evidence="1" key="1">
    <citation type="submission" date="2023-04" db="EMBL/GenBank/DDBJ databases">
        <title>Phytophthora lilii NBRC 32176.</title>
        <authorList>
            <person name="Ichikawa N."/>
            <person name="Sato H."/>
            <person name="Tonouchi N."/>
        </authorList>
    </citation>
    <scope>NUCLEOTIDE SEQUENCE</scope>
    <source>
        <strain evidence="1">NBRC 32176</strain>
    </source>
</reference>
<evidence type="ECO:0000313" key="2">
    <source>
        <dbReference type="Proteomes" id="UP001165083"/>
    </source>
</evidence>
<name>A0A9W6WUJ2_9STRA</name>
<proteinExistence type="predicted"/>
<dbReference type="Proteomes" id="UP001165083">
    <property type="component" value="Unassembled WGS sequence"/>
</dbReference>
<dbReference type="EMBL" id="BSXW01000302">
    <property type="protein sequence ID" value="GMF18009.1"/>
    <property type="molecule type" value="Genomic_DNA"/>
</dbReference>
<accession>A0A9W6WUJ2</accession>
<keyword evidence="2" id="KW-1185">Reference proteome</keyword>
<gene>
    <name evidence="1" type="ORF">Plil01_000667300</name>
</gene>
<protein>
    <submittedName>
        <fullName evidence="1">Unnamed protein product</fullName>
    </submittedName>
</protein>
<sequence>MKIIGDDGADAGSVVLQPQMDKIKQVNEFCAQAVVLLSDNIQRTTVHENMTRVIPDVLMDALIDVMDVILQLNHLHDTKSSLRNDFSVFKRYVRAC</sequence>
<evidence type="ECO:0000313" key="1">
    <source>
        <dbReference type="EMBL" id="GMF18009.1"/>
    </source>
</evidence>
<organism evidence="1 2">
    <name type="scientific">Phytophthora lilii</name>
    <dbReference type="NCBI Taxonomy" id="2077276"/>
    <lineage>
        <taxon>Eukaryota</taxon>
        <taxon>Sar</taxon>
        <taxon>Stramenopiles</taxon>
        <taxon>Oomycota</taxon>
        <taxon>Peronosporomycetes</taxon>
        <taxon>Peronosporales</taxon>
        <taxon>Peronosporaceae</taxon>
        <taxon>Phytophthora</taxon>
    </lineage>
</organism>
<dbReference type="AlphaFoldDB" id="A0A9W6WUJ2"/>